<accession>A0A7X0F5X4</accession>
<evidence type="ECO:0000313" key="3">
    <source>
        <dbReference type="Proteomes" id="UP000536262"/>
    </source>
</evidence>
<gene>
    <name evidence="2" type="ORF">GGR00_001489</name>
</gene>
<keyword evidence="1" id="KW-0812">Transmembrane</keyword>
<organism evidence="2 3">
    <name type="scientific">Aminobacter aganoensis</name>
    <dbReference type="NCBI Taxonomy" id="83264"/>
    <lineage>
        <taxon>Bacteria</taxon>
        <taxon>Pseudomonadati</taxon>
        <taxon>Pseudomonadota</taxon>
        <taxon>Alphaproteobacteria</taxon>
        <taxon>Hyphomicrobiales</taxon>
        <taxon>Phyllobacteriaceae</taxon>
        <taxon>Aminobacter</taxon>
    </lineage>
</organism>
<protein>
    <submittedName>
        <fullName evidence="2">Uncharacterized protein</fullName>
    </submittedName>
</protein>
<keyword evidence="3" id="KW-1185">Reference proteome</keyword>
<name>A0A7X0F5X4_9HYPH</name>
<keyword evidence="1" id="KW-1133">Transmembrane helix</keyword>
<reference evidence="2 3" key="1">
    <citation type="submission" date="2020-08" db="EMBL/GenBank/DDBJ databases">
        <title>Genomic Encyclopedia of Type Strains, Phase IV (KMG-IV): sequencing the most valuable type-strain genomes for metagenomic binning, comparative biology and taxonomic classification.</title>
        <authorList>
            <person name="Goeker M."/>
        </authorList>
    </citation>
    <scope>NUCLEOTIDE SEQUENCE [LARGE SCALE GENOMIC DNA]</scope>
    <source>
        <strain evidence="2 3">DSM 7051</strain>
    </source>
</reference>
<comment type="caution">
    <text evidence="2">The sequence shown here is derived from an EMBL/GenBank/DDBJ whole genome shotgun (WGS) entry which is preliminary data.</text>
</comment>
<proteinExistence type="predicted"/>
<evidence type="ECO:0000313" key="2">
    <source>
        <dbReference type="EMBL" id="MBB6353721.1"/>
    </source>
</evidence>
<keyword evidence="1" id="KW-0472">Membrane</keyword>
<evidence type="ECO:0000256" key="1">
    <source>
        <dbReference type="SAM" id="Phobius"/>
    </source>
</evidence>
<feature type="transmembrane region" description="Helical" evidence="1">
    <location>
        <begin position="17"/>
        <end position="37"/>
    </location>
</feature>
<sequence length="39" mass="4485">MKNPILPQIYLYDFRSLFVRVSFAAAIAFILYSVLFGSL</sequence>
<dbReference type="EMBL" id="JACHOU010000002">
    <property type="protein sequence ID" value="MBB6353721.1"/>
    <property type="molecule type" value="Genomic_DNA"/>
</dbReference>
<dbReference type="AlphaFoldDB" id="A0A7X0F5X4"/>
<dbReference type="Proteomes" id="UP000536262">
    <property type="component" value="Unassembled WGS sequence"/>
</dbReference>